<dbReference type="SUPFAM" id="SSF143414">
    <property type="entry name" value="CcmK-like"/>
    <property type="match status" value="1"/>
</dbReference>
<dbReference type="Gene3D" id="3.30.70.1710">
    <property type="match status" value="2"/>
</dbReference>
<keyword evidence="5" id="KW-1185">Reference proteome</keyword>
<reference evidence="4 5" key="1">
    <citation type="submission" date="2010-12" db="EMBL/GenBank/DDBJ databases">
        <authorList>
            <person name="Muzny D."/>
            <person name="Qin X."/>
            <person name="Deng J."/>
            <person name="Jiang H."/>
            <person name="Liu Y."/>
            <person name="Qu J."/>
            <person name="Song X.-Z."/>
            <person name="Zhang L."/>
            <person name="Thornton R."/>
            <person name="Coyle M."/>
            <person name="Francisco L."/>
            <person name="Jackson L."/>
            <person name="Javaid M."/>
            <person name="Korchina V."/>
            <person name="Kovar C."/>
            <person name="Mata R."/>
            <person name="Mathew T."/>
            <person name="Ngo R."/>
            <person name="Nguyen L."/>
            <person name="Nguyen N."/>
            <person name="Okwuonu G."/>
            <person name="Ongeri F."/>
            <person name="Pham C."/>
            <person name="Simmons D."/>
            <person name="Wilczek-Boney K."/>
            <person name="Hale W."/>
            <person name="Jakkamsetti A."/>
            <person name="Pham P."/>
            <person name="Ruth R."/>
            <person name="San Lucas F."/>
            <person name="Warren J."/>
            <person name="Zhang J."/>
            <person name="Zhao Z."/>
            <person name="Zhou C."/>
            <person name="Zhu D."/>
            <person name="Lee S."/>
            <person name="Bess C."/>
            <person name="Blankenburg K."/>
            <person name="Forbes L."/>
            <person name="Fu Q."/>
            <person name="Gubbala S."/>
            <person name="Hirani K."/>
            <person name="Jayaseelan J.C."/>
            <person name="Lara F."/>
            <person name="Munidasa M."/>
            <person name="Palculict T."/>
            <person name="Patil S."/>
            <person name="Pu L.-L."/>
            <person name="Saada N."/>
            <person name="Tang L."/>
            <person name="Weissenberger G."/>
            <person name="Zhu Y."/>
            <person name="Hemphill L."/>
            <person name="Shang Y."/>
            <person name="Youmans B."/>
            <person name="Ayvaz T."/>
            <person name="Ross M."/>
            <person name="Santibanez J."/>
            <person name="Aqrawi P."/>
            <person name="Gross S."/>
            <person name="Joshi V."/>
            <person name="Fowler G."/>
            <person name="Nazareth L."/>
            <person name="Reid J."/>
            <person name="Worley K."/>
            <person name="Petrosino J."/>
            <person name="Highlander S."/>
            <person name="Gibbs R."/>
        </authorList>
    </citation>
    <scope>NUCLEOTIDE SEQUENCE [LARGE SCALE GENOMIC DNA]</scope>
    <source>
        <strain evidence="4 5">ATCC 23263</strain>
    </source>
</reference>
<sequence length="214" mass="23329">MIGDLVHGKFVANRLLTDVEDCMLEQYHLPDGHIDIGLFTTACDGVGYVAADDATKKANVQVAQIYTTYGGCGKFNDGQVFGVLSGPMVSDVERGLRYVREFTEKESTCYSISDDDSTLIYAQCVSRIGSYFAKAYNLERGSSIAYLIAPAMHGAVGIDEALTQANVDVVRFWSRPTESNMSGAILTGRQAQCETAVSAFKEVIFDLVSEPIEY</sequence>
<evidence type="ECO:0000259" key="3">
    <source>
        <dbReference type="SMART" id="SM00877"/>
    </source>
</evidence>
<dbReference type="eggNOG" id="COG4816">
    <property type="taxonomic scope" value="Bacteria"/>
</dbReference>
<dbReference type="InterPro" id="IPR000249">
    <property type="entry name" value="BMC_dom"/>
</dbReference>
<evidence type="ECO:0000313" key="5">
    <source>
        <dbReference type="Proteomes" id="UP000004754"/>
    </source>
</evidence>
<accession>E6MGH8</accession>
<dbReference type="GO" id="GO:0031469">
    <property type="term" value="C:bacterial microcompartment"/>
    <property type="evidence" value="ECO:0007669"/>
    <property type="project" value="UniProtKB-SubCell"/>
</dbReference>
<dbReference type="RefSeq" id="WP_006598535.1">
    <property type="nucleotide sequence ID" value="NZ_GL622359.1"/>
</dbReference>
<dbReference type="AlphaFoldDB" id="E6MGH8"/>
<dbReference type="OrthoDB" id="3283at2"/>
<dbReference type="STRING" id="887929.HMP0721_1111"/>
<dbReference type="EMBL" id="AEQN01000016">
    <property type="protein sequence ID" value="EFV01718.1"/>
    <property type="molecule type" value="Genomic_DNA"/>
</dbReference>
<dbReference type="Pfam" id="PF00936">
    <property type="entry name" value="BMC"/>
    <property type="match status" value="1"/>
</dbReference>
<comment type="subcellular location">
    <subcellularLocation>
        <location evidence="1">Bacterial microcompartment</location>
    </subcellularLocation>
</comment>
<dbReference type="InterPro" id="IPR037233">
    <property type="entry name" value="CcmK-like_sf"/>
</dbReference>
<feature type="domain" description="Bacterial microcompartment" evidence="3">
    <location>
        <begin position="34"/>
        <end position="118"/>
    </location>
</feature>
<evidence type="ECO:0000313" key="4">
    <source>
        <dbReference type="EMBL" id="EFV01718.1"/>
    </source>
</evidence>
<proteinExistence type="predicted"/>
<dbReference type="HOGENOM" id="CLU_1270774_0_0_9"/>
<name>E6MGH8_9FIRM</name>
<dbReference type="InterPro" id="IPR009193">
    <property type="entry name" value="EutL_PduB"/>
</dbReference>
<dbReference type="Proteomes" id="UP000004754">
    <property type="component" value="Unassembled WGS sequence"/>
</dbReference>
<organism evidence="4 5">
    <name type="scientific">Pseudoramibacter alactolyticus ATCC 23263</name>
    <dbReference type="NCBI Taxonomy" id="887929"/>
    <lineage>
        <taxon>Bacteria</taxon>
        <taxon>Bacillati</taxon>
        <taxon>Bacillota</taxon>
        <taxon>Clostridia</taxon>
        <taxon>Eubacteriales</taxon>
        <taxon>Eubacteriaceae</taxon>
        <taxon>Pseudoramibacter</taxon>
    </lineage>
</organism>
<dbReference type="PIRSF" id="PIRSF012290">
    <property type="entry name" value="EutL_PduB"/>
    <property type="match status" value="1"/>
</dbReference>
<evidence type="ECO:0000256" key="1">
    <source>
        <dbReference type="ARBA" id="ARBA00024322"/>
    </source>
</evidence>
<comment type="caution">
    <text evidence="4">The sequence shown here is derived from an EMBL/GenBank/DDBJ whole genome shotgun (WGS) entry which is preliminary data.</text>
</comment>
<protein>
    <submittedName>
        <fullName evidence="4">BMC domain protein</fullName>
    </submittedName>
</protein>
<dbReference type="SMART" id="SM00877">
    <property type="entry name" value="BMC"/>
    <property type="match status" value="1"/>
</dbReference>
<gene>
    <name evidence="4" type="ORF">HMP0721_1111</name>
</gene>
<keyword evidence="2" id="KW-1283">Bacterial microcompartment</keyword>
<evidence type="ECO:0000256" key="2">
    <source>
        <dbReference type="ARBA" id="ARBA00024446"/>
    </source>
</evidence>